<dbReference type="EMBL" id="AFCS01000803">
    <property type="protein sequence ID" value="EHC76966.1"/>
    <property type="molecule type" value="Genomic_DNA"/>
</dbReference>
<sequence length="74" mass="7842">MAGNLDNILDRDGSRLEQKFPRTSHRVGTDNFSNVTFRTAAISAKQGAAAAAISAKQRALAAFSIWGSAILCFG</sequence>
<protein>
    <submittedName>
        <fullName evidence="1">Uncharacterized protein</fullName>
    </submittedName>
</protein>
<proteinExistence type="predicted"/>
<evidence type="ECO:0000313" key="1">
    <source>
        <dbReference type="EMBL" id="EHC76966.1"/>
    </source>
</evidence>
<dbReference type="AlphaFoldDB" id="G5Q5J6"/>
<accession>G5Q5J6</accession>
<reference evidence="1 2" key="1">
    <citation type="journal article" date="2011" name="BMC Genomics">
        <title>Genome sequencing reveals diversification of virulence factor content and possible host adaptation in distinct subpopulations of Salmonella enterica.</title>
        <authorList>
            <person name="den Bakker H.C."/>
            <person name="Moreno Switt A.I."/>
            <person name="Govoni G."/>
            <person name="Cummings C.A."/>
            <person name="Ranieri M.L."/>
            <person name="Degoricija L."/>
            <person name="Hoelzer K."/>
            <person name="Rodriguez-Rivera L.D."/>
            <person name="Brown S."/>
            <person name="Bolchacova E."/>
            <person name="Furtado M.R."/>
            <person name="Wiedmann M."/>
        </authorList>
    </citation>
    <scope>NUCLEOTIDE SEQUENCE [LARGE SCALE GENOMIC DNA]</scope>
    <source>
        <strain evidence="1 2">S5-403</strain>
    </source>
</reference>
<dbReference type="Proteomes" id="UP000003221">
    <property type="component" value="Unassembled WGS sequence"/>
</dbReference>
<gene>
    <name evidence="1" type="ORF">LTSEMON_3441</name>
</gene>
<organism evidence="1 2">
    <name type="scientific">Salmonella enterica subsp. enterica serovar Montevideo str. S5-403</name>
    <dbReference type="NCBI Taxonomy" id="913242"/>
    <lineage>
        <taxon>Bacteria</taxon>
        <taxon>Pseudomonadati</taxon>
        <taxon>Pseudomonadota</taxon>
        <taxon>Gammaproteobacteria</taxon>
        <taxon>Enterobacterales</taxon>
        <taxon>Enterobacteriaceae</taxon>
        <taxon>Salmonella</taxon>
    </lineage>
</organism>
<name>G5Q5J6_SALMO</name>
<evidence type="ECO:0000313" key="2">
    <source>
        <dbReference type="Proteomes" id="UP000003221"/>
    </source>
</evidence>
<comment type="caution">
    <text evidence="1">The sequence shown here is derived from an EMBL/GenBank/DDBJ whole genome shotgun (WGS) entry which is preliminary data.</text>
</comment>